<dbReference type="SMART" id="SM00086">
    <property type="entry name" value="PAC"/>
    <property type="match status" value="1"/>
</dbReference>
<sequence>MAKKLSSDHQPQPGFVPVVAIGASAGGLEALSLLLANLSSTTGFAFVYIQHLDPNQESHLSALIGRVTPMPVREAGQGMRIEPDSVYIIPPDKDIEIVDGKLLLSARQPRPHLHMPIDQFFISLANRQKEGAIAILLSGAASDGTLGLKAIKAEGGITMAQDKTAQFQSMPQTAIHEGVVDLVLPPKEIAKEVERLSHQSYLFRLNTLIEGPGDVETPEEDLKAVILFIKKSIGVDFTHYKISTIRRRIIRRMLLYKLEKLQDYIRYMKQHPSEVDALYSDLLINVTHFFRDEETMDYLKKILLPQLIKNKLPREPLRIWIPACSTGQEAYSLAMLILEVLEDRVPSLPIHIFATDLSEAAIAKARQGNYSRSEVMDISPQRLHRFFTKVDDHYRISRTIRDLCVFAPHNIFKDPPFSRLDLISCRNLLIYLDQVLQKKAIATFHYALNPTGYLLLGKSETIGSSAPFFAQLEKNYKIYVRKNDVTSRPTFEMNPRMPEADLMEEPNRTPKNPKADSAPRDLDTVVDTLLLSQYVPASVVVNQDLDILQFRGSTGLFLEPLPGKASLNLLKMARPSLLFELRNTVHKAHKSGESIRKTGLEIKVKNKTHQVAIEAVPLKTATEERLFLIIFEEVTTPALHESGKTGVRVRRIKQLEEELTTLREDLHSIIEEQEANNEELQSANEEIISSNEELQSINEELETSKEEIESSNEELQTINQELQQRNDQLTEAYAFAEDIFSTIREATLVLNRDLRVMSANQAFYTIFRVRPEATEGRLLYELGNRQWDIPQLRNMLDAVVQEDAEFQGFEVIHNFPEIGEKVMYLNARKVVRQHSQEAILVAIEDITEHRQVQRMLSEQEAWFHTIVDSAPTLIWVAGPDARYKYLNTAWLAYTGHLLKEELLQGWTSDIHSDDRESYLATYQRCFQKQQPFSFEYRLRRNDGEYHWMQEKARPLFKPDGTFNGYLGTCTDVHLQKALTQELDLRVQERTREVQKTAESLQAVLNSSPASIAYFKAIPESDEITDFMLIVCNQNFATLNNQSVSQMQGRLASQLFPNQWSAGMFERFKQVVESGESVYEELHDPMPDTDRWWGSSIIKYDGGLVVTGLDITTLKTTERHHHELLQEGDRFNENIEALASLRQQVKDRGEFLRRASHDLRGSFGAIQGAASLMDLMDTEEERSQMLEMMQRNLRQMTVMLTELLDFARLEAGQEKVELARFDVAELLLDLGQSMKPLADQRNLWIQTRGVSSLLVESDPILIRRIAQNLLTNALKYTETGGVTLIWDQHSSPTSWWLTIQDTGPGLPAFLVRLLMNQSVAAGNSGSETGPDQAGGEGIGLSIVKNLCELLRGILTVETPPEGGTVFKLQFP</sequence>
<dbReference type="SUPFAM" id="SSF55785">
    <property type="entry name" value="PYP-like sensor domain (PAS domain)"/>
    <property type="match status" value="3"/>
</dbReference>
<dbReference type="Pfam" id="PF08447">
    <property type="entry name" value="PAS_3"/>
    <property type="match status" value="1"/>
</dbReference>
<keyword evidence="5" id="KW-0949">S-adenosyl-L-methionine</keyword>
<dbReference type="InterPro" id="IPR000673">
    <property type="entry name" value="Sig_transdc_resp-reg_Me-estase"/>
</dbReference>
<dbReference type="InterPro" id="IPR022642">
    <property type="entry name" value="CheR_C"/>
</dbReference>
<dbReference type="GO" id="GO:0000156">
    <property type="term" value="F:phosphorelay response regulator activity"/>
    <property type="evidence" value="ECO:0007669"/>
    <property type="project" value="InterPro"/>
</dbReference>
<evidence type="ECO:0000256" key="4">
    <source>
        <dbReference type="ARBA" id="ARBA00022679"/>
    </source>
</evidence>
<dbReference type="InterPro" id="IPR001610">
    <property type="entry name" value="PAC"/>
</dbReference>
<dbReference type="Pfam" id="PF01739">
    <property type="entry name" value="CheR"/>
    <property type="match status" value="1"/>
</dbReference>
<dbReference type="OrthoDB" id="9816309at2"/>
<dbReference type="RefSeq" id="WP_114405062.1">
    <property type="nucleotide sequence ID" value="NZ_QOWE01000004.1"/>
</dbReference>
<dbReference type="Pfam" id="PF02518">
    <property type="entry name" value="HATPase_c"/>
    <property type="match status" value="1"/>
</dbReference>
<dbReference type="InterPro" id="IPR005467">
    <property type="entry name" value="His_kinase_dom"/>
</dbReference>
<evidence type="ECO:0000313" key="14">
    <source>
        <dbReference type="Proteomes" id="UP000253383"/>
    </source>
</evidence>
<dbReference type="GO" id="GO:0008984">
    <property type="term" value="F:protein-glutamate methylesterase activity"/>
    <property type="evidence" value="ECO:0007669"/>
    <property type="project" value="InterPro"/>
</dbReference>
<dbReference type="SMART" id="SM00138">
    <property type="entry name" value="MeTrc"/>
    <property type="match status" value="1"/>
</dbReference>
<dbReference type="CDD" id="cd00082">
    <property type="entry name" value="HisKA"/>
    <property type="match status" value="1"/>
</dbReference>
<dbReference type="Pfam" id="PF08448">
    <property type="entry name" value="PAS_4"/>
    <property type="match status" value="1"/>
</dbReference>
<dbReference type="GO" id="GO:0006935">
    <property type="term" value="P:chemotaxis"/>
    <property type="evidence" value="ECO:0007669"/>
    <property type="project" value="UniProtKB-UniRule"/>
</dbReference>
<evidence type="ECO:0000259" key="11">
    <source>
        <dbReference type="PROSITE" id="PS50122"/>
    </source>
</evidence>
<dbReference type="FunFam" id="3.30.450.20:FF:000099">
    <property type="entry name" value="Sensory box sensor histidine kinase"/>
    <property type="match status" value="1"/>
</dbReference>
<dbReference type="Gene3D" id="3.40.50.180">
    <property type="entry name" value="Methylesterase CheB, C-terminal domain"/>
    <property type="match status" value="1"/>
</dbReference>
<dbReference type="SUPFAM" id="SSF52738">
    <property type="entry name" value="Methylesterase CheB, C-terminal domain"/>
    <property type="match status" value="1"/>
</dbReference>
<keyword evidence="7" id="KW-0175">Coiled coil</keyword>
<dbReference type="GO" id="GO:0008983">
    <property type="term" value="F:protein-glutamate O-methyltransferase activity"/>
    <property type="evidence" value="ECO:0007669"/>
    <property type="project" value="UniProtKB-EC"/>
</dbReference>
<dbReference type="SUPFAM" id="SSF47384">
    <property type="entry name" value="Homodimeric domain of signal transducing histidine kinase"/>
    <property type="match status" value="1"/>
</dbReference>
<feature type="domain" description="PAC" evidence="10">
    <location>
        <begin position="932"/>
        <end position="984"/>
    </location>
</feature>
<gene>
    <name evidence="13" type="ORF">DUE52_05940</name>
</gene>
<dbReference type="Gene3D" id="3.30.450.20">
    <property type="entry name" value="PAS domain"/>
    <property type="match status" value="3"/>
</dbReference>
<dbReference type="InterPro" id="IPR003594">
    <property type="entry name" value="HATPase_dom"/>
</dbReference>
<evidence type="ECO:0000313" key="13">
    <source>
        <dbReference type="EMBL" id="RCR70493.1"/>
    </source>
</evidence>
<dbReference type="PANTHER" id="PTHR24422:SF27">
    <property type="entry name" value="PROTEIN-GLUTAMATE O-METHYLTRANSFERASE"/>
    <property type="match status" value="1"/>
</dbReference>
<dbReference type="NCBIfam" id="TIGR00229">
    <property type="entry name" value="sensory_box"/>
    <property type="match status" value="1"/>
</dbReference>
<dbReference type="InterPro" id="IPR003661">
    <property type="entry name" value="HisK_dim/P_dom"/>
</dbReference>
<evidence type="ECO:0000256" key="2">
    <source>
        <dbReference type="ARBA" id="ARBA00001541"/>
    </source>
</evidence>
<dbReference type="InterPro" id="IPR013656">
    <property type="entry name" value="PAS_4"/>
</dbReference>
<dbReference type="InterPro" id="IPR036890">
    <property type="entry name" value="HATPase_C_sf"/>
</dbReference>
<dbReference type="PROSITE" id="PS50113">
    <property type="entry name" value="PAC"/>
    <property type="match status" value="1"/>
</dbReference>
<keyword evidence="4" id="KW-0808">Transferase</keyword>
<evidence type="ECO:0000256" key="3">
    <source>
        <dbReference type="ARBA" id="ARBA00022603"/>
    </source>
</evidence>
<name>A0A368JV67_9BACT</name>
<dbReference type="Pfam" id="PF01339">
    <property type="entry name" value="CheB_methylest"/>
    <property type="match status" value="1"/>
</dbReference>
<dbReference type="SUPFAM" id="SSF47757">
    <property type="entry name" value="Chemotaxis receptor methyltransferase CheR, N-terminal domain"/>
    <property type="match status" value="1"/>
</dbReference>
<comment type="caution">
    <text evidence="13">The sequence shown here is derived from an EMBL/GenBank/DDBJ whole genome shotgun (WGS) entry which is preliminary data.</text>
</comment>
<dbReference type="PRINTS" id="PR00996">
    <property type="entry name" value="CHERMTFRASE"/>
</dbReference>
<dbReference type="PROSITE" id="PS50109">
    <property type="entry name" value="HIS_KIN"/>
    <property type="match status" value="1"/>
</dbReference>
<evidence type="ECO:0000259" key="10">
    <source>
        <dbReference type="PROSITE" id="PS50113"/>
    </source>
</evidence>
<evidence type="ECO:0000259" key="9">
    <source>
        <dbReference type="PROSITE" id="PS50109"/>
    </source>
</evidence>
<dbReference type="PROSITE" id="PS50123">
    <property type="entry name" value="CHER"/>
    <property type="match status" value="1"/>
</dbReference>
<dbReference type="PROSITE" id="PS50122">
    <property type="entry name" value="CHEB"/>
    <property type="match status" value="1"/>
</dbReference>
<comment type="catalytic activity">
    <reaction evidence="1">
        <text>ATP + protein L-histidine = ADP + protein N-phospho-L-histidine.</text>
        <dbReference type="EC" id="2.7.13.3"/>
    </reaction>
</comment>
<dbReference type="Pfam" id="PF03705">
    <property type="entry name" value="CheR_N"/>
    <property type="match status" value="1"/>
</dbReference>
<dbReference type="SMART" id="SM00388">
    <property type="entry name" value="HisKA"/>
    <property type="match status" value="1"/>
</dbReference>
<feature type="active site" evidence="6">
    <location>
        <position position="51"/>
    </location>
</feature>
<dbReference type="InterPro" id="IPR000780">
    <property type="entry name" value="CheR_MeTrfase"/>
</dbReference>
<feature type="compositionally biased region" description="Basic and acidic residues" evidence="8">
    <location>
        <begin position="505"/>
        <end position="519"/>
    </location>
</feature>
<dbReference type="InterPro" id="IPR035909">
    <property type="entry name" value="CheB_C"/>
</dbReference>
<feature type="domain" description="Histidine kinase" evidence="9">
    <location>
        <begin position="1153"/>
        <end position="1370"/>
    </location>
</feature>
<dbReference type="CDD" id="cd16434">
    <property type="entry name" value="CheB-CheR_fusion"/>
    <property type="match status" value="1"/>
</dbReference>
<dbReference type="CDD" id="cd00130">
    <property type="entry name" value="PAS"/>
    <property type="match status" value="1"/>
</dbReference>
<dbReference type="InterPro" id="IPR022641">
    <property type="entry name" value="CheR_N"/>
</dbReference>
<proteinExistence type="predicted"/>
<protein>
    <submittedName>
        <fullName evidence="13">PAS domain S-box protein</fullName>
    </submittedName>
</protein>
<dbReference type="CDD" id="cd00075">
    <property type="entry name" value="HATPase"/>
    <property type="match status" value="1"/>
</dbReference>
<dbReference type="InterPro" id="IPR036097">
    <property type="entry name" value="HisK_dim/P_sf"/>
</dbReference>
<dbReference type="Proteomes" id="UP000253383">
    <property type="component" value="Unassembled WGS sequence"/>
</dbReference>
<dbReference type="InterPro" id="IPR036804">
    <property type="entry name" value="CheR_N_sf"/>
</dbReference>
<dbReference type="SMART" id="SM00387">
    <property type="entry name" value="HATPase_c"/>
    <property type="match status" value="1"/>
</dbReference>
<feature type="active site" evidence="6">
    <location>
        <position position="143"/>
    </location>
</feature>
<feature type="coiled-coil region" evidence="7">
    <location>
        <begin position="652"/>
        <end position="739"/>
    </location>
</feature>
<comment type="catalytic activity">
    <reaction evidence="2">
        <text>L-glutamyl-[protein] + S-adenosyl-L-methionine = [protein]-L-glutamate 5-O-methyl ester + S-adenosyl-L-homocysteine</text>
        <dbReference type="Rhea" id="RHEA:24452"/>
        <dbReference type="Rhea" id="RHEA-COMP:10208"/>
        <dbReference type="Rhea" id="RHEA-COMP:10311"/>
        <dbReference type="ChEBI" id="CHEBI:29973"/>
        <dbReference type="ChEBI" id="CHEBI:57856"/>
        <dbReference type="ChEBI" id="CHEBI:59789"/>
        <dbReference type="ChEBI" id="CHEBI:82795"/>
        <dbReference type="EC" id="2.1.1.80"/>
    </reaction>
</comment>
<dbReference type="Gene3D" id="3.40.50.150">
    <property type="entry name" value="Vaccinia Virus protein VP39"/>
    <property type="match status" value="1"/>
</dbReference>
<evidence type="ECO:0000256" key="6">
    <source>
        <dbReference type="PROSITE-ProRule" id="PRU00050"/>
    </source>
</evidence>
<evidence type="ECO:0000256" key="7">
    <source>
        <dbReference type="SAM" id="Coils"/>
    </source>
</evidence>
<dbReference type="Pfam" id="PF00512">
    <property type="entry name" value="HisKA"/>
    <property type="match status" value="1"/>
</dbReference>
<dbReference type="Gene3D" id="3.30.565.10">
    <property type="entry name" value="Histidine kinase-like ATPase, C-terminal domain"/>
    <property type="match status" value="1"/>
</dbReference>
<feature type="domain" description="CheB-type methylesterase" evidence="11">
    <location>
        <begin position="11"/>
        <end position="193"/>
    </location>
</feature>
<keyword evidence="6" id="KW-0378">Hydrolase</keyword>
<evidence type="ECO:0000256" key="8">
    <source>
        <dbReference type="SAM" id="MobiDB-lite"/>
    </source>
</evidence>
<feature type="region of interest" description="Disordered" evidence="8">
    <location>
        <begin position="490"/>
        <end position="519"/>
    </location>
</feature>
<dbReference type="InterPro" id="IPR000700">
    <property type="entry name" value="PAS-assoc_C"/>
</dbReference>
<evidence type="ECO:0000256" key="1">
    <source>
        <dbReference type="ARBA" id="ARBA00000085"/>
    </source>
</evidence>
<dbReference type="InterPro" id="IPR050903">
    <property type="entry name" value="Bact_Chemotaxis_MeTrfase"/>
</dbReference>
<dbReference type="Gene3D" id="1.10.155.10">
    <property type="entry name" value="Chemotaxis receptor methyltransferase CheR, N-terminal domain"/>
    <property type="match status" value="1"/>
</dbReference>
<reference evidence="13 14" key="1">
    <citation type="submission" date="2018-07" db="EMBL/GenBank/DDBJ databases">
        <title>Genome analysis of Larkinella rosea.</title>
        <authorList>
            <person name="Zhou Z."/>
            <person name="Wang G."/>
        </authorList>
    </citation>
    <scope>NUCLEOTIDE SEQUENCE [LARGE SCALE GENOMIC DNA]</scope>
    <source>
        <strain evidence="14">zzj9</strain>
    </source>
</reference>
<keyword evidence="3" id="KW-0489">Methyltransferase</keyword>
<dbReference type="SUPFAM" id="SSF53335">
    <property type="entry name" value="S-adenosyl-L-methionine-dependent methyltransferases"/>
    <property type="match status" value="1"/>
</dbReference>
<dbReference type="Gene3D" id="1.10.287.130">
    <property type="match status" value="1"/>
</dbReference>
<dbReference type="EMBL" id="QOWE01000004">
    <property type="protein sequence ID" value="RCR70493.1"/>
    <property type="molecule type" value="Genomic_DNA"/>
</dbReference>
<dbReference type="GO" id="GO:0032259">
    <property type="term" value="P:methylation"/>
    <property type="evidence" value="ECO:0007669"/>
    <property type="project" value="UniProtKB-KW"/>
</dbReference>
<dbReference type="PANTHER" id="PTHR24422">
    <property type="entry name" value="CHEMOTAXIS PROTEIN METHYLTRANSFERASE"/>
    <property type="match status" value="1"/>
</dbReference>
<feature type="active site" evidence="6">
    <location>
        <position position="24"/>
    </location>
</feature>
<dbReference type="InterPro" id="IPR013655">
    <property type="entry name" value="PAS_fold_3"/>
</dbReference>
<dbReference type="SUPFAM" id="SSF55874">
    <property type="entry name" value="ATPase domain of HSP90 chaperone/DNA topoisomerase II/histidine kinase"/>
    <property type="match status" value="1"/>
</dbReference>
<dbReference type="GO" id="GO:0005737">
    <property type="term" value="C:cytoplasm"/>
    <property type="evidence" value="ECO:0007669"/>
    <property type="project" value="InterPro"/>
</dbReference>
<dbReference type="InterPro" id="IPR035965">
    <property type="entry name" value="PAS-like_dom_sf"/>
</dbReference>
<organism evidence="13 14">
    <name type="scientific">Larkinella punicea</name>
    <dbReference type="NCBI Taxonomy" id="2315727"/>
    <lineage>
        <taxon>Bacteria</taxon>
        <taxon>Pseudomonadati</taxon>
        <taxon>Bacteroidota</taxon>
        <taxon>Cytophagia</taxon>
        <taxon>Cytophagales</taxon>
        <taxon>Spirosomataceae</taxon>
        <taxon>Larkinella</taxon>
    </lineage>
</organism>
<dbReference type="InterPro" id="IPR029063">
    <property type="entry name" value="SAM-dependent_MTases_sf"/>
</dbReference>
<evidence type="ECO:0000259" key="12">
    <source>
        <dbReference type="PROSITE" id="PS50123"/>
    </source>
</evidence>
<evidence type="ECO:0000256" key="5">
    <source>
        <dbReference type="ARBA" id="ARBA00022691"/>
    </source>
</evidence>
<accession>A0A368JV67</accession>
<dbReference type="GO" id="GO:0000155">
    <property type="term" value="F:phosphorelay sensor kinase activity"/>
    <property type="evidence" value="ECO:0007669"/>
    <property type="project" value="InterPro"/>
</dbReference>
<dbReference type="InterPro" id="IPR000014">
    <property type="entry name" value="PAS"/>
</dbReference>
<keyword evidence="14" id="KW-1185">Reference proteome</keyword>
<dbReference type="SMART" id="SM00091">
    <property type="entry name" value="PAS"/>
    <property type="match status" value="3"/>
</dbReference>
<keyword evidence="6" id="KW-0145">Chemotaxis</keyword>
<feature type="domain" description="CheR-type methyltransferase" evidence="12">
    <location>
        <begin position="210"/>
        <end position="482"/>
    </location>
</feature>